<gene>
    <name evidence="1" type="ORF">C457_13454</name>
</gene>
<sequence length="102" mass="11746">MTLPENLLDTLFVRDVFDIQSETWGDGFEVLLTDSTPILPSPVMQEILATDYAIRDAYMETNDSLRLYLYPEDKILEQRENDRRAVDVDPEPIPLADWLAEG</sequence>
<dbReference type="AlphaFoldDB" id="M0G461"/>
<dbReference type="PATRIC" id="fig|1227461.3.peg.2634"/>
<reference evidence="1 2" key="1">
    <citation type="journal article" date="2014" name="PLoS Genet.">
        <title>Phylogenetically driven sequencing of extremely halophilic archaea reveals strategies for static and dynamic osmo-response.</title>
        <authorList>
            <person name="Becker E.A."/>
            <person name="Seitzer P.M."/>
            <person name="Tritt A."/>
            <person name="Larsen D."/>
            <person name="Krusor M."/>
            <person name="Yao A.I."/>
            <person name="Wu D."/>
            <person name="Madern D."/>
            <person name="Eisen J.A."/>
            <person name="Darling A.E."/>
            <person name="Facciotti M.T."/>
        </authorList>
    </citation>
    <scope>NUCLEOTIDE SEQUENCE [LARGE SCALE GENOMIC DNA]</scope>
    <source>
        <strain evidence="2">DSM 18310 / JCM 13924 / TL6</strain>
    </source>
</reference>
<dbReference type="EMBL" id="AOLG01000047">
    <property type="protein sequence ID" value="ELZ67046.1"/>
    <property type="molecule type" value="Genomic_DNA"/>
</dbReference>
<evidence type="ECO:0000313" key="1">
    <source>
        <dbReference type="EMBL" id="ELZ67046.1"/>
    </source>
</evidence>
<name>M0G461_HALPT</name>
<keyword evidence="2" id="KW-1185">Reference proteome</keyword>
<comment type="caution">
    <text evidence="1">The sequence shown here is derived from an EMBL/GenBank/DDBJ whole genome shotgun (WGS) entry which is preliminary data.</text>
</comment>
<dbReference type="Proteomes" id="UP000011559">
    <property type="component" value="Unassembled WGS sequence"/>
</dbReference>
<accession>M0G461</accession>
<dbReference type="RefSeq" id="WP_008095316.1">
    <property type="nucleotide sequence ID" value="NZ_AOLG01000047.1"/>
</dbReference>
<organism evidence="1 2">
    <name type="scientific">Haloferax prahovense (strain DSM 18310 / JCM 13924 / TL6)</name>
    <dbReference type="NCBI Taxonomy" id="1227461"/>
    <lineage>
        <taxon>Archaea</taxon>
        <taxon>Methanobacteriati</taxon>
        <taxon>Methanobacteriota</taxon>
        <taxon>Stenosarchaea group</taxon>
        <taxon>Halobacteria</taxon>
        <taxon>Halobacteriales</taxon>
        <taxon>Haloferacaceae</taxon>
        <taxon>Haloferax</taxon>
    </lineage>
</organism>
<proteinExistence type="predicted"/>
<evidence type="ECO:0000313" key="2">
    <source>
        <dbReference type="Proteomes" id="UP000011559"/>
    </source>
</evidence>
<protein>
    <submittedName>
        <fullName evidence="1">Uncharacterized protein</fullName>
    </submittedName>
</protein>